<feature type="compositionally biased region" description="Basic and acidic residues" evidence="1">
    <location>
        <begin position="19"/>
        <end position="30"/>
    </location>
</feature>
<dbReference type="EMBL" id="CP136895">
    <property type="protein sequence ID" value="WOL09571.1"/>
    <property type="molecule type" value="Genomic_DNA"/>
</dbReference>
<gene>
    <name evidence="3" type="ORF">Cni_G18324</name>
</gene>
<reference evidence="3 4" key="1">
    <citation type="submission" date="2023-10" db="EMBL/GenBank/DDBJ databases">
        <title>Chromosome-scale genome assembly provides insights into flower coloration mechanisms of Canna indica.</title>
        <authorList>
            <person name="Li C."/>
        </authorList>
    </citation>
    <scope>NUCLEOTIDE SEQUENCE [LARGE SCALE GENOMIC DNA]</scope>
    <source>
        <tissue evidence="3">Flower</tissue>
    </source>
</reference>
<evidence type="ECO:0000256" key="1">
    <source>
        <dbReference type="SAM" id="MobiDB-lite"/>
    </source>
</evidence>
<keyword evidence="4" id="KW-1185">Reference proteome</keyword>
<proteinExistence type="predicted"/>
<feature type="transmembrane region" description="Helical" evidence="2">
    <location>
        <begin position="219"/>
        <end position="239"/>
    </location>
</feature>
<dbReference type="AlphaFoldDB" id="A0AAQ3QHE9"/>
<dbReference type="PANTHER" id="PTHR15852">
    <property type="entry name" value="PLASTID TRANSCRIPTIONALLY ACTIVE PROTEIN"/>
    <property type="match status" value="1"/>
</dbReference>
<feature type="region of interest" description="Disordered" evidence="1">
    <location>
        <begin position="1"/>
        <end position="30"/>
    </location>
</feature>
<dbReference type="PANTHER" id="PTHR15852:SF74">
    <property type="entry name" value="PROTEIN ORANGE, CHLOROPLASTIC"/>
    <property type="match status" value="1"/>
</dbReference>
<evidence type="ECO:0000313" key="4">
    <source>
        <dbReference type="Proteomes" id="UP001327560"/>
    </source>
</evidence>
<name>A0AAQ3QHE9_9LILI</name>
<keyword evidence="2" id="KW-0812">Transmembrane</keyword>
<dbReference type="Proteomes" id="UP001327560">
    <property type="component" value="Chromosome 6"/>
</dbReference>
<keyword evidence="2" id="KW-1133">Transmembrane helix</keyword>
<accession>A0AAQ3QHE9</accession>
<keyword evidence="2" id="KW-0472">Membrane</keyword>
<evidence type="ECO:0000313" key="3">
    <source>
        <dbReference type="EMBL" id="WOL09571.1"/>
    </source>
</evidence>
<feature type="region of interest" description="Disordered" evidence="1">
    <location>
        <begin position="43"/>
        <end position="83"/>
    </location>
</feature>
<sequence length="327" mass="35628">MLCSGRILTPPSRPPLAHHPPEWRVAPERRSWRSQPPLILRWRSMASSDSGAASSSSFSSSSSSPSVDTASTGDPSEKNPAGFCIIEGPETVQDFAKMELQEIQDNIRSRRNKIFLHMEEVRRLRIQQRIRNAELGISNEKQENELPDFPSFIPFLPPLTPANLKVYYATCFSLIGGIIIFGGLLAPTLELKLGLGGTSYADFIRSMHLPMQLSQVDPIVASFAGGAVGVISALMVVEINNVKQQEHKRCKYCLGTGYLACARCSSTGTLLLIEPVATVNGGNQPLSPPRTERCSSCSGSGKVMCPTCFCTGMAMASEHDPRIDPFD</sequence>
<feature type="transmembrane region" description="Helical" evidence="2">
    <location>
        <begin position="166"/>
        <end position="186"/>
    </location>
</feature>
<evidence type="ECO:0000256" key="2">
    <source>
        <dbReference type="SAM" id="Phobius"/>
    </source>
</evidence>
<protein>
    <submittedName>
        <fullName evidence="3">Protein ORANGE, chloroplastic isoform X2</fullName>
    </submittedName>
</protein>
<organism evidence="3 4">
    <name type="scientific">Canna indica</name>
    <name type="common">Indian-shot</name>
    <dbReference type="NCBI Taxonomy" id="4628"/>
    <lineage>
        <taxon>Eukaryota</taxon>
        <taxon>Viridiplantae</taxon>
        <taxon>Streptophyta</taxon>
        <taxon>Embryophyta</taxon>
        <taxon>Tracheophyta</taxon>
        <taxon>Spermatophyta</taxon>
        <taxon>Magnoliopsida</taxon>
        <taxon>Liliopsida</taxon>
        <taxon>Zingiberales</taxon>
        <taxon>Cannaceae</taxon>
        <taxon>Canna</taxon>
    </lineage>
</organism>
<feature type="compositionally biased region" description="Low complexity" evidence="1">
    <location>
        <begin position="44"/>
        <end position="71"/>
    </location>
</feature>